<dbReference type="EMBL" id="JAVFKD010000016">
    <property type="protein sequence ID" value="KAK5988064.1"/>
    <property type="molecule type" value="Genomic_DNA"/>
</dbReference>
<proteinExistence type="predicted"/>
<evidence type="ECO:0000313" key="3">
    <source>
        <dbReference type="Proteomes" id="UP001338125"/>
    </source>
</evidence>
<keyword evidence="3" id="KW-1185">Reference proteome</keyword>
<keyword evidence="1" id="KW-0732">Signal</keyword>
<organism evidence="2 3">
    <name type="scientific">Cladobotryum mycophilum</name>
    <dbReference type="NCBI Taxonomy" id="491253"/>
    <lineage>
        <taxon>Eukaryota</taxon>
        <taxon>Fungi</taxon>
        <taxon>Dikarya</taxon>
        <taxon>Ascomycota</taxon>
        <taxon>Pezizomycotina</taxon>
        <taxon>Sordariomycetes</taxon>
        <taxon>Hypocreomycetidae</taxon>
        <taxon>Hypocreales</taxon>
        <taxon>Hypocreaceae</taxon>
        <taxon>Cladobotryum</taxon>
    </lineage>
</organism>
<evidence type="ECO:0000313" key="2">
    <source>
        <dbReference type="EMBL" id="KAK5988064.1"/>
    </source>
</evidence>
<evidence type="ECO:0008006" key="4">
    <source>
        <dbReference type="Google" id="ProtNLM"/>
    </source>
</evidence>
<sequence>MNTYILAIVAFLQLGLPTLAQDVLTSGTGFGTYYYDIEKTEACGANFTFQNMGVVECNNAALSLNQINSNYIVAMNHTELAGNFAKYCGKRVRVSVNGITYNQPLFIGDGCERCGTGPSSNNKWNAVGAPGLDFSYSVLSELSSSACHAGHIEISWEIINETLYGFDMNAAGEILGPRPIMARNYLSERPEDDSILL</sequence>
<dbReference type="InterPro" id="IPR036908">
    <property type="entry name" value="RlpA-like_sf"/>
</dbReference>
<gene>
    <name evidence="2" type="ORF">PT974_12201</name>
</gene>
<accession>A0ABR0S7B8</accession>
<feature type="signal peptide" evidence="1">
    <location>
        <begin position="1"/>
        <end position="20"/>
    </location>
</feature>
<reference evidence="2 3" key="1">
    <citation type="submission" date="2024-01" db="EMBL/GenBank/DDBJ databases">
        <title>Complete genome of Cladobotryum mycophilum ATHUM6906.</title>
        <authorList>
            <person name="Christinaki A.C."/>
            <person name="Myridakis A.I."/>
            <person name="Kouvelis V.N."/>
        </authorList>
    </citation>
    <scope>NUCLEOTIDE SEQUENCE [LARGE SCALE GENOMIC DNA]</scope>
    <source>
        <strain evidence="2 3">ATHUM6906</strain>
    </source>
</reference>
<protein>
    <recommendedName>
        <fullName evidence="4">Chitinase</fullName>
    </recommendedName>
</protein>
<dbReference type="Gene3D" id="2.40.40.10">
    <property type="entry name" value="RlpA-like domain"/>
    <property type="match status" value="1"/>
</dbReference>
<dbReference type="SUPFAM" id="SSF50685">
    <property type="entry name" value="Barwin-like endoglucanases"/>
    <property type="match status" value="1"/>
</dbReference>
<feature type="chain" id="PRO_5046931403" description="Chitinase" evidence="1">
    <location>
        <begin position="21"/>
        <end position="197"/>
    </location>
</feature>
<evidence type="ECO:0000256" key="1">
    <source>
        <dbReference type="SAM" id="SignalP"/>
    </source>
</evidence>
<dbReference type="CDD" id="cd22191">
    <property type="entry name" value="DPBB_RlpA_EXP_N-like"/>
    <property type="match status" value="1"/>
</dbReference>
<dbReference type="Proteomes" id="UP001338125">
    <property type="component" value="Unassembled WGS sequence"/>
</dbReference>
<comment type="caution">
    <text evidence="2">The sequence shown here is derived from an EMBL/GenBank/DDBJ whole genome shotgun (WGS) entry which is preliminary data.</text>
</comment>
<name>A0ABR0S7B8_9HYPO</name>